<sequence>MNHRSQRKSLSRQSNAPRCSISRQPDASTTHLTDEEDLEDYTTGGYHLVKVGDSYNNGRYTILRKLGWGHFSTVWLAKDHKGARHVALKVVKSAPHYTETALDEIKLLERVTSANSNAPGRGYVVELLDHFQHVGPNGIHVCMVFEVLGENLLGVIKRYNHHGIPVRMVKEITKQVLLGLDYLHRECGIIHTDLKPENVLICVSDVEEYLQLELKDNNKFDPYTPKSNRRSLVASQPISSPSVSKSRISTSNGVHADDSYAHCYQNGANKENGRVHSTLDLKTTQYSVCERSPRDTAPLRDRRQTSQPEEPVIRVKIADLGNACWLDRHFTNDIQTRQYRSPEVILGAPWNASADIWSMACMVFELLTGDFLFDPKSGPRFTKDDDHLAQIMELLGNIPNKGISLGKHANEYFNRRGELRNIHKLHRWSLSSVLHDKYLMSRSETELLASFLASMLDLDPDRRVGAGKIAAHDWLSMHSNKYFTSSHYRSTRSRHSSSRSP</sequence>
<reference evidence="12 13" key="1">
    <citation type="submission" date="2023-04" db="EMBL/GenBank/DDBJ databases">
        <title>Genome of Basidiobolus ranarum AG-B5.</title>
        <authorList>
            <person name="Stajich J.E."/>
            <person name="Carter-House D."/>
            <person name="Gryganskyi A."/>
        </authorList>
    </citation>
    <scope>NUCLEOTIDE SEQUENCE [LARGE SCALE GENOMIC DNA]</scope>
    <source>
        <strain evidence="12 13">AG-B5</strain>
    </source>
</reference>
<feature type="compositionally biased region" description="Basic and acidic residues" evidence="10">
    <location>
        <begin position="291"/>
        <end position="304"/>
    </location>
</feature>
<keyword evidence="6 9" id="KW-0067">ATP-binding</keyword>
<feature type="domain" description="Protein kinase" evidence="11">
    <location>
        <begin position="60"/>
        <end position="475"/>
    </location>
</feature>
<dbReference type="PROSITE" id="PS00108">
    <property type="entry name" value="PROTEIN_KINASE_ST"/>
    <property type="match status" value="1"/>
</dbReference>
<evidence type="ECO:0000313" key="13">
    <source>
        <dbReference type="Proteomes" id="UP001479436"/>
    </source>
</evidence>
<dbReference type="EC" id="2.7.11.1" evidence="1"/>
<feature type="compositionally biased region" description="Basic residues" evidence="10">
    <location>
        <begin position="1"/>
        <end position="10"/>
    </location>
</feature>
<evidence type="ECO:0000256" key="2">
    <source>
        <dbReference type="ARBA" id="ARBA00022527"/>
    </source>
</evidence>
<evidence type="ECO:0000256" key="6">
    <source>
        <dbReference type="ARBA" id="ARBA00022840"/>
    </source>
</evidence>
<feature type="region of interest" description="Disordered" evidence="10">
    <location>
        <begin position="290"/>
        <end position="310"/>
    </location>
</feature>
<evidence type="ECO:0000259" key="11">
    <source>
        <dbReference type="PROSITE" id="PS50011"/>
    </source>
</evidence>
<evidence type="ECO:0000256" key="5">
    <source>
        <dbReference type="ARBA" id="ARBA00022777"/>
    </source>
</evidence>
<dbReference type="EMBL" id="JASJQH010007003">
    <property type="protein sequence ID" value="KAK9720775.1"/>
    <property type="molecule type" value="Genomic_DNA"/>
</dbReference>
<dbReference type="Gene3D" id="1.10.510.10">
    <property type="entry name" value="Transferase(Phosphotransferase) domain 1"/>
    <property type="match status" value="1"/>
</dbReference>
<dbReference type="Pfam" id="PF00069">
    <property type="entry name" value="Pkinase"/>
    <property type="match status" value="2"/>
</dbReference>
<evidence type="ECO:0000256" key="8">
    <source>
        <dbReference type="ARBA" id="ARBA00048679"/>
    </source>
</evidence>
<keyword evidence="3 12" id="KW-0808">Transferase</keyword>
<dbReference type="SMART" id="SM00220">
    <property type="entry name" value="S_TKc"/>
    <property type="match status" value="1"/>
</dbReference>
<accession>A0ABR2W5I3</accession>
<evidence type="ECO:0000313" key="12">
    <source>
        <dbReference type="EMBL" id="KAK9720775.1"/>
    </source>
</evidence>
<dbReference type="PROSITE" id="PS50011">
    <property type="entry name" value="PROTEIN_KINASE_DOM"/>
    <property type="match status" value="1"/>
</dbReference>
<feature type="compositionally biased region" description="Polar residues" evidence="10">
    <location>
        <begin position="11"/>
        <end position="31"/>
    </location>
</feature>
<keyword evidence="13" id="KW-1185">Reference proteome</keyword>
<comment type="catalytic activity">
    <reaction evidence="8">
        <text>L-seryl-[protein] + ATP = O-phospho-L-seryl-[protein] + ADP + H(+)</text>
        <dbReference type="Rhea" id="RHEA:17989"/>
        <dbReference type="Rhea" id="RHEA-COMP:9863"/>
        <dbReference type="Rhea" id="RHEA-COMP:11604"/>
        <dbReference type="ChEBI" id="CHEBI:15378"/>
        <dbReference type="ChEBI" id="CHEBI:29999"/>
        <dbReference type="ChEBI" id="CHEBI:30616"/>
        <dbReference type="ChEBI" id="CHEBI:83421"/>
        <dbReference type="ChEBI" id="CHEBI:456216"/>
        <dbReference type="EC" id="2.7.11.1"/>
    </reaction>
</comment>
<dbReference type="Gene3D" id="3.30.200.20">
    <property type="entry name" value="Phosphorylase Kinase, domain 1"/>
    <property type="match status" value="1"/>
</dbReference>
<dbReference type="GO" id="GO:0004674">
    <property type="term" value="F:protein serine/threonine kinase activity"/>
    <property type="evidence" value="ECO:0007669"/>
    <property type="project" value="UniProtKB-KW"/>
</dbReference>
<evidence type="ECO:0000256" key="9">
    <source>
        <dbReference type="PROSITE-ProRule" id="PRU10141"/>
    </source>
</evidence>
<comment type="caution">
    <text evidence="12">The sequence shown here is derived from an EMBL/GenBank/DDBJ whole genome shotgun (WGS) entry which is preliminary data.</text>
</comment>
<dbReference type="InterPro" id="IPR051334">
    <property type="entry name" value="SRPK"/>
</dbReference>
<feature type="region of interest" description="Disordered" evidence="10">
    <location>
        <begin position="220"/>
        <end position="251"/>
    </location>
</feature>
<keyword evidence="5 12" id="KW-0418">Kinase</keyword>
<comment type="catalytic activity">
    <reaction evidence="7">
        <text>L-threonyl-[protein] + ATP = O-phospho-L-threonyl-[protein] + ADP + H(+)</text>
        <dbReference type="Rhea" id="RHEA:46608"/>
        <dbReference type="Rhea" id="RHEA-COMP:11060"/>
        <dbReference type="Rhea" id="RHEA-COMP:11605"/>
        <dbReference type="ChEBI" id="CHEBI:15378"/>
        <dbReference type="ChEBI" id="CHEBI:30013"/>
        <dbReference type="ChEBI" id="CHEBI:30616"/>
        <dbReference type="ChEBI" id="CHEBI:61977"/>
        <dbReference type="ChEBI" id="CHEBI:456216"/>
        <dbReference type="EC" id="2.7.11.1"/>
    </reaction>
</comment>
<feature type="region of interest" description="Disordered" evidence="10">
    <location>
        <begin position="1"/>
        <end position="36"/>
    </location>
</feature>
<dbReference type="PANTHER" id="PTHR47634">
    <property type="entry name" value="PROTEIN KINASE DOMAIN-CONTAINING PROTEIN-RELATED"/>
    <property type="match status" value="1"/>
</dbReference>
<dbReference type="SUPFAM" id="SSF56112">
    <property type="entry name" value="Protein kinase-like (PK-like)"/>
    <property type="match status" value="1"/>
</dbReference>
<dbReference type="InterPro" id="IPR008271">
    <property type="entry name" value="Ser/Thr_kinase_AS"/>
</dbReference>
<evidence type="ECO:0000256" key="10">
    <source>
        <dbReference type="SAM" id="MobiDB-lite"/>
    </source>
</evidence>
<protein>
    <recommendedName>
        <fullName evidence="1">non-specific serine/threonine protein kinase</fullName>
        <ecNumber evidence="1">2.7.11.1</ecNumber>
    </recommendedName>
</protein>
<gene>
    <name evidence="12" type="primary">SKY1_3</name>
    <name evidence="12" type="ORF">K7432_003931</name>
</gene>
<dbReference type="InterPro" id="IPR000719">
    <property type="entry name" value="Prot_kinase_dom"/>
</dbReference>
<dbReference type="Proteomes" id="UP001479436">
    <property type="component" value="Unassembled WGS sequence"/>
</dbReference>
<keyword evidence="4 9" id="KW-0547">Nucleotide-binding</keyword>
<dbReference type="PANTHER" id="PTHR47634:SF9">
    <property type="entry name" value="PROTEIN KINASE DOMAIN-CONTAINING PROTEIN-RELATED"/>
    <property type="match status" value="1"/>
</dbReference>
<feature type="compositionally biased region" description="Low complexity" evidence="10">
    <location>
        <begin position="235"/>
        <end position="251"/>
    </location>
</feature>
<proteinExistence type="predicted"/>
<evidence type="ECO:0000256" key="7">
    <source>
        <dbReference type="ARBA" id="ARBA00047899"/>
    </source>
</evidence>
<organism evidence="12 13">
    <name type="scientific">Basidiobolus ranarum</name>
    <dbReference type="NCBI Taxonomy" id="34480"/>
    <lineage>
        <taxon>Eukaryota</taxon>
        <taxon>Fungi</taxon>
        <taxon>Fungi incertae sedis</taxon>
        <taxon>Zoopagomycota</taxon>
        <taxon>Entomophthoromycotina</taxon>
        <taxon>Basidiobolomycetes</taxon>
        <taxon>Basidiobolales</taxon>
        <taxon>Basidiobolaceae</taxon>
        <taxon>Basidiobolus</taxon>
    </lineage>
</organism>
<evidence type="ECO:0000256" key="1">
    <source>
        <dbReference type="ARBA" id="ARBA00012513"/>
    </source>
</evidence>
<name>A0ABR2W5I3_9FUNG</name>
<keyword evidence="2 12" id="KW-0723">Serine/threonine-protein kinase</keyword>
<dbReference type="PROSITE" id="PS00107">
    <property type="entry name" value="PROTEIN_KINASE_ATP"/>
    <property type="match status" value="1"/>
</dbReference>
<dbReference type="InterPro" id="IPR011009">
    <property type="entry name" value="Kinase-like_dom_sf"/>
</dbReference>
<evidence type="ECO:0000256" key="4">
    <source>
        <dbReference type="ARBA" id="ARBA00022741"/>
    </source>
</evidence>
<evidence type="ECO:0000256" key="3">
    <source>
        <dbReference type="ARBA" id="ARBA00022679"/>
    </source>
</evidence>
<dbReference type="CDD" id="cd14136">
    <property type="entry name" value="STKc_SRPK"/>
    <property type="match status" value="1"/>
</dbReference>
<dbReference type="InterPro" id="IPR017441">
    <property type="entry name" value="Protein_kinase_ATP_BS"/>
</dbReference>
<feature type="binding site" evidence="9">
    <location>
        <position position="89"/>
    </location>
    <ligand>
        <name>ATP</name>
        <dbReference type="ChEBI" id="CHEBI:30616"/>
    </ligand>
</feature>